<evidence type="ECO:0000313" key="2">
    <source>
        <dbReference type="EMBL" id="TWS25339.1"/>
    </source>
</evidence>
<gene>
    <name evidence="2" type="ORF">FK268_09095</name>
</gene>
<protein>
    <submittedName>
        <fullName evidence="2">Uncharacterized protein</fullName>
    </submittedName>
</protein>
<feature type="transmembrane region" description="Helical" evidence="1">
    <location>
        <begin position="48"/>
        <end position="69"/>
    </location>
</feature>
<reference evidence="2 3" key="1">
    <citation type="submission" date="2019-06" db="EMBL/GenBank/DDBJ databases">
        <authorList>
            <person name="Teng J.L.L."/>
            <person name="Lee H.H."/>
            <person name="Lau S.K.P."/>
            <person name="Woo P.C.Y."/>
        </authorList>
    </citation>
    <scope>NUCLEOTIDE SEQUENCE [LARGE SCALE GENOMIC DNA]</scope>
    <source>
        <strain evidence="2 3">HKU70</strain>
    </source>
</reference>
<dbReference type="OrthoDB" id="3268496at2"/>
<accession>A0A5C5RQI3</accession>
<organism evidence="2 3">
    <name type="scientific">Tsukamurella sputi</name>
    <dbReference type="NCBI Taxonomy" id="2591848"/>
    <lineage>
        <taxon>Bacteria</taxon>
        <taxon>Bacillati</taxon>
        <taxon>Actinomycetota</taxon>
        <taxon>Actinomycetes</taxon>
        <taxon>Mycobacteriales</taxon>
        <taxon>Tsukamurellaceae</taxon>
        <taxon>Tsukamurella</taxon>
    </lineage>
</organism>
<sequence length="72" mass="7850">MAEHRAPETPQPLAWLTPARRRWLYGVLVLLAPILVLRGFVSREEADLWVDLLGAALVGGSGLVAIAHVPKD</sequence>
<dbReference type="RefSeq" id="WP_146433243.1">
    <property type="nucleotide sequence ID" value="NZ_VIGV01000002.1"/>
</dbReference>
<keyword evidence="1" id="KW-1133">Transmembrane helix</keyword>
<proteinExistence type="predicted"/>
<name>A0A5C5RQI3_9ACTN</name>
<keyword evidence="1" id="KW-0472">Membrane</keyword>
<dbReference type="Proteomes" id="UP000319792">
    <property type="component" value="Unassembled WGS sequence"/>
</dbReference>
<evidence type="ECO:0000313" key="3">
    <source>
        <dbReference type="Proteomes" id="UP000319792"/>
    </source>
</evidence>
<feature type="transmembrane region" description="Helical" evidence="1">
    <location>
        <begin position="23"/>
        <end position="41"/>
    </location>
</feature>
<dbReference type="EMBL" id="VIGV01000002">
    <property type="protein sequence ID" value="TWS25339.1"/>
    <property type="molecule type" value="Genomic_DNA"/>
</dbReference>
<evidence type="ECO:0000256" key="1">
    <source>
        <dbReference type="SAM" id="Phobius"/>
    </source>
</evidence>
<dbReference type="AlphaFoldDB" id="A0A5C5RQI3"/>
<keyword evidence="3" id="KW-1185">Reference proteome</keyword>
<keyword evidence="1" id="KW-0812">Transmembrane</keyword>
<comment type="caution">
    <text evidence="2">The sequence shown here is derived from an EMBL/GenBank/DDBJ whole genome shotgun (WGS) entry which is preliminary data.</text>
</comment>
<reference evidence="2 3" key="2">
    <citation type="submission" date="2019-08" db="EMBL/GenBank/DDBJ databases">
        <title>Tsukamurella conjunctivitidis sp. nov., Tsukamurella assacharolytica sp. nov. and Tsukamurella sputae sp. nov. isolated from patients with conjunctivitis, bacteraemia (lymphoma) and respiratory infection (sputum) in Hong Kong.</title>
        <authorList>
            <person name="Fok K.M.N."/>
            <person name="Fong J.Y.H."/>
        </authorList>
    </citation>
    <scope>NUCLEOTIDE SEQUENCE [LARGE SCALE GENOMIC DNA]</scope>
    <source>
        <strain evidence="2 3">HKU70</strain>
    </source>
</reference>